<feature type="domain" description="HIT" evidence="2">
    <location>
        <begin position="6"/>
        <end position="112"/>
    </location>
</feature>
<protein>
    <submittedName>
        <fullName evidence="3">HIT family protein</fullName>
    </submittedName>
</protein>
<dbReference type="GO" id="GO:0003824">
    <property type="term" value="F:catalytic activity"/>
    <property type="evidence" value="ECO:0007669"/>
    <property type="project" value="InterPro"/>
</dbReference>
<dbReference type="SUPFAM" id="SSF54197">
    <property type="entry name" value="HIT-like"/>
    <property type="match status" value="1"/>
</dbReference>
<reference evidence="3 4" key="1">
    <citation type="submission" date="2019-08" db="EMBL/GenBank/DDBJ databases">
        <title>Genomic characterization of a novel candidate phylum (ARYD3) from a high temperature, high salinity tertiary oil reservoir in north central Oklahoma, USA.</title>
        <authorList>
            <person name="Youssef N.H."/>
            <person name="Yadav A."/>
            <person name="Elshahed M.S."/>
        </authorList>
    </citation>
    <scope>NUCLEOTIDE SEQUENCE [LARGE SCALE GENOMIC DNA]</scope>
    <source>
        <strain evidence="3">ARYD1</strain>
    </source>
</reference>
<comment type="caution">
    <text evidence="3">The sequence shown here is derived from an EMBL/GenBank/DDBJ whole genome shotgun (WGS) entry which is preliminary data.</text>
</comment>
<proteinExistence type="predicted"/>
<dbReference type="PANTHER" id="PTHR42997:SF1">
    <property type="entry name" value="AP-4-A PHOSPHORYLASE"/>
    <property type="match status" value="1"/>
</dbReference>
<dbReference type="InterPro" id="IPR036265">
    <property type="entry name" value="HIT-like_sf"/>
</dbReference>
<dbReference type="InterPro" id="IPR019808">
    <property type="entry name" value="Histidine_triad_CS"/>
</dbReference>
<evidence type="ECO:0000259" key="2">
    <source>
        <dbReference type="PROSITE" id="PS51084"/>
    </source>
</evidence>
<dbReference type="InterPro" id="IPR011146">
    <property type="entry name" value="HIT-like"/>
</dbReference>
<evidence type="ECO:0000313" key="3">
    <source>
        <dbReference type="EMBL" id="TYB32483.1"/>
    </source>
</evidence>
<dbReference type="Gene3D" id="3.30.428.10">
    <property type="entry name" value="HIT-like"/>
    <property type="match status" value="1"/>
</dbReference>
<dbReference type="EMBL" id="VSIV01000344">
    <property type="protein sequence ID" value="TYB32483.1"/>
    <property type="molecule type" value="Genomic_DNA"/>
</dbReference>
<evidence type="ECO:0000256" key="1">
    <source>
        <dbReference type="PROSITE-ProRule" id="PRU00464"/>
    </source>
</evidence>
<dbReference type="Proteomes" id="UP000323337">
    <property type="component" value="Unassembled WGS sequence"/>
</dbReference>
<gene>
    <name evidence="3" type="ORF">FXF49_11285</name>
</gene>
<name>A0A5D0MLK8_FLESI</name>
<organism evidence="3 4">
    <name type="scientific">Flexistipes sinusarabici</name>
    <dbReference type="NCBI Taxonomy" id="2352"/>
    <lineage>
        <taxon>Bacteria</taxon>
        <taxon>Pseudomonadati</taxon>
        <taxon>Deferribacterota</taxon>
        <taxon>Deferribacteres</taxon>
        <taxon>Deferribacterales</taxon>
        <taxon>Flexistipitaceae</taxon>
        <taxon>Flexistipes</taxon>
    </lineage>
</organism>
<dbReference type="AlphaFoldDB" id="A0A5D0MLK8"/>
<dbReference type="RefSeq" id="WP_303702007.1">
    <property type="nucleotide sequence ID" value="NZ_VSIV01000344.1"/>
</dbReference>
<dbReference type="InterPro" id="IPR052908">
    <property type="entry name" value="AP-4-A_phosphorylase"/>
</dbReference>
<dbReference type="PROSITE" id="PS51084">
    <property type="entry name" value="HIT_2"/>
    <property type="match status" value="1"/>
</dbReference>
<dbReference type="PANTHER" id="PTHR42997">
    <property type="entry name" value="HIT FAMILY HYDROLASE"/>
    <property type="match status" value="1"/>
</dbReference>
<evidence type="ECO:0000313" key="4">
    <source>
        <dbReference type="Proteomes" id="UP000323337"/>
    </source>
</evidence>
<feature type="short sequence motif" description="Histidine triad motif" evidence="1">
    <location>
        <begin position="97"/>
        <end position="101"/>
    </location>
</feature>
<accession>A0A5D0MLK8</accession>
<sequence length="127" mass="14793">MEYNKLNCPFCNFEQNEIILKNKLCYARFDKYPVNQGHLLIIPFRHFDNYFDATYDEKISVLSLLEKSKKHIDEKYFPNGYNVGINIGQSAGQTVMHLHVHLIPRYDGDIDNPTGGVRGVIPNKRIY</sequence>
<dbReference type="Pfam" id="PF01230">
    <property type="entry name" value="HIT"/>
    <property type="match status" value="1"/>
</dbReference>
<dbReference type="PROSITE" id="PS00892">
    <property type="entry name" value="HIT_1"/>
    <property type="match status" value="1"/>
</dbReference>